<reference evidence="1 2" key="1">
    <citation type="submission" date="2018-11" db="EMBL/GenBank/DDBJ databases">
        <authorList>
            <person name="Zhou Z."/>
            <person name="Wang G."/>
        </authorList>
    </citation>
    <scope>NUCLEOTIDE SEQUENCE [LARGE SCALE GENOMIC DNA]</scope>
    <source>
        <strain evidence="1 2">KCTC52004</strain>
    </source>
</reference>
<evidence type="ECO:0008006" key="3">
    <source>
        <dbReference type="Google" id="ProtNLM"/>
    </source>
</evidence>
<dbReference type="AlphaFoldDB" id="A0A3P1BNJ1"/>
<protein>
    <recommendedName>
        <fullName evidence="3">DUF4905 domain-containing protein</fullName>
    </recommendedName>
</protein>
<comment type="caution">
    <text evidence="1">The sequence shown here is derived from an EMBL/GenBank/DDBJ whole genome shotgun (WGS) entry which is preliminary data.</text>
</comment>
<evidence type="ECO:0000313" key="2">
    <source>
        <dbReference type="Proteomes" id="UP000271925"/>
    </source>
</evidence>
<accession>A0A3P1BNJ1</accession>
<sequence length="287" mass="32849">MTDTDQNLLPFAFQLQFSDPVWRLVFEQIDTNPGLFVAELRSRESQTLTLVTVELPTGKIRFEQKPLLPFHTSLTGVWNGFALYHRFDNTRLPVPTALGSVDLKTGLPRWEWPNHVLVSANADRVWAQRISATDRSPAPIVAFRLTDGEPVETAENPAVSHNSRLHFPVSYTMSSSWWPVFERFIQKIADHQAVESVDYLEIGDKIIFSYYYRETNDQLRSYLLIIDRLQTIWLHQRTNLGPESAQPQSESNALPLFGNGSFCVWQNQVIFPSTSTCITSFYLNSLP</sequence>
<gene>
    <name evidence="1" type="ORF">EHT25_19540</name>
</gene>
<dbReference type="Proteomes" id="UP000271925">
    <property type="component" value="Unassembled WGS sequence"/>
</dbReference>
<evidence type="ECO:0000313" key="1">
    <source>
        <dbReference type="EMBL" id="RRB02642.1"/>
    </source>
</evidence>
<dbReference type="RefSeq" id="WP_124876805.1">
    <property type="nucleotide sequence ID" value="NZ_RQJO01000009.1"/>
</dbReference>
<name>A0A3P1BNJ1_9BACT</name>
<keyword evidence="2" id="KW-1185">Reference proteome</keyword>
<organism evidence="1 2">
    <name type="scientific">Larkinella rosea</name>
    <dbReference type="NCBI Taxonomy" id="2025312"/>
    <lineage>
        <taxon>Bacteria</taxon>
        <taxon>Pseudomonadati</taxon>
        <taxon>Bacteroidota</taxon>
        <taxon>Cytophagia</taxon>
        <taxon>Cytophagales</taxon>
        <taxon>Spirosomataceae</taxon>
        <taxon>Larkinella</taxon>
    </lineage>
</organism>
<dbReference type="OrthoDB" id="932184at2"/>
<dbReference type="EMBL" id="RQJO01000009">
    <property type="protein sequence ID" value="RRB02642.1"/>
    <property type="molecule type" value="Genomic_DNA"/>
</dbReference>
<proteinExistence type="predicted"/>